<dbReference type="Gene3D" id="3.10.350.10">
    <property type="entry name" value="LysM domain"/>
    <property type="match status" value="1"/>
</dbReference>
<dbReference type="InterPro" id="IPR018392">
    <property type="entry name" value="LysM"/>
</dbReference>
<reference evidence="2 3" key="1">
    <citation type="submission" date="2016-09" db="EMBL/GenBank/DDBJ databases">
        <title>Acidihalobacter prosperus V6 (DSM14174).</title>
        <authorList>
            <person name="Khaleque H.N."/>
            <person name="Ramsay J.P."/>
            <person name="Murphy R.J.T."/>
            <person name="Kaksonen A.H."/>
            <person name="Boxall N.J."/>
            <person name="Watkin E.L.J."/>
        </authorList>
    </citation>
    <scope>NUCLEOTIDE SEQUENCE [LARGE SCALE GENOMIC DNA]</scope>
    <source>
        <strain evidence="2 3">V6</strain>
        <plasmid evidence="3">papv6</plasmid>
    </source>
</reference>
<feature type="domain" description="LysM" evidence="1">
    <location>
        <begin position="15"/>
        <end position="65"/>
    </location>
</feature>
<proteinExistence type="predicted"/>
<evidence type="ECO:0000313" key="2">
    <source>
        <dbReference type="EMBL" id="AOV18782.1"/>
    </source>
</evidence>
<keyword evidence="3" id="KW-1185">Reference proteome</keyword>
<accession>A0A1D8KCW7</accession>
<dbReference type="Pfam" id="PF01476">
    <property type="entry name" value="LysM"/>
    <property type="match status" value="1"/>
</dbReference>
<protein>
    <recommendedName>
        <fullName evidence="1">LysM domain-containing protein</fullName>
    </recommendedName>
</protein>
<dbReference type="InterPro" id="IPR036779">
    <property type="entry name" value="LysM_dom_sf"/>
</dbReference>
<dbReference type="AlphaFoldDB" id="A0A1D8KCW7"/>
<name>A0A1D8KCW7_9GAMM</name>
<gene>
    <name evidence="2" type="ORF">BJI67_16210</name>
</gene>
<evidence type="ECO:0000313" key="3">
    <source>
        <dbReference type="Proteomes" id="UP000095342"/>
    </source>
</evidence>
<dbReference type="Proteomes" id="UP000095342">
    <property type="component" value="Plasmid pAPV6"/>
</dbReference>
<geneLocation type="plasmid" evidence="3">
    <name>papv6</name>
</geneLocation>
<dbReference type="CDD" id="cd00118">
    <property type="entry name" value="LysM"/>
    <property type="match status" value="1"/>
</dbReference>
<dbReference type="SUPFAM" id="SSF54106">
    <property type="entry name" value="LysM domain"/>
    <property type="match status" value="1"/>
</dbReference>
<dbReference type="EMBL" id="CP017449">
    <property type="protein sequence ID" value="AOV18782.1"/>
    <property type="molecule type" value="Genomic_DNA"/>
</dbReference>
<keyword evidence="2" id="KW-0614">Plasmid</keyword>
<sequence length="70" mass="7735">MAHLPPLPQANCTTFYYRVLNGDSLSLIAKHVLRNAKDWRIIYTANKSLIGDNPSDIMVGQVLKVPVAAN</sequence>
<dbReference type="SMART" id="SM00257">
    <property type="entry name" value="LysM"/>
    <property type="match status" value="1"/>
</dbReference>
<evidence type="ECO:0000259" key="1">
    <source>
        <dbReference type="PROSITE" id="PS51782"/>
    </source>
</evidence>
<dbReference type="KEGG" id="aaeo:BJI67_16210"/>
<dbReference type="PROSITE" id="PS51782">
    <property type="entry name" value="LYSM"/>
    <property type="match status" value="1"/>
</dbReference>
<organism evidence="2 3">
    <name type="scientific">Acidihalobacter aeolianus</name>
    <dbReference type="NCBI Taxonomy" id="2792603"/>
    <lineage>
        <taxon>Bacteria</taxon>
        <taxon>Pseudomonadati</taxon>
        <taxon>Pseudomonadota</taxon>
        <taxon>Gammaproteobacteria</taxon>
        <taxon>Chromatiales</taxon>
        <taxon>Ectothiorhodospiraceae</taxon>
        <taxon>Acidihalobacter</taxon>
    </lineage>
</organism>